<feature type="domain" description="N-acetyltransferase" evidence="1">
    <location>
        <begin position="41"/>
        <end position="194"/>
    </location>
</feature>
<keyword evidence="2" id="KW-0689">Ribosomal protein</keyword>
<evidence type="ECO:0000259" key="1">
    <source>
        <dbReference type="PROSITE" id="PS51186"/>
    </source>
</evidence>
<reference evidence="2 3" key="1">
    <citation type="submission" date="2017-05" db="EMBL/GenBank/DDBJ databases">
        <authorList>
            <person name="Varghese N."/>
            <person name="Submissions S."/>
        </authorList>
    </citation>
    <scope>NUCLEOTIDE SEQUENCE [LARGE SCALE GENOMIC DNA]</scope>
    <source>
        <strain evidence="2 3">DSM 15949</strain>
    </source>
</reference>
<dbReference type="PROSITE" id="PS51186">
    <property type="entry name" value="GNAT"/>
    <property type="match status" value="1"/>
</dbReference>
<keyword evidence="3" id="KW-1185">Reference proteome</keyword>
<dbReference type="GO" id="GO:0005840">
    <property type="term" value="C:ribosome"/>
    <property type="evidence" value="ECO:0007669"/>
    <property type="project" value="UniProtKB-KW"/>
</dbReference>
<dbReference type="RefSeq" id="WP_155191548.1">
    <property type="nucleotide sequence ID" value="NZ_BAAAEA010000001.1"/>
</dbReference>
<evidence type="ECO:0000313" key="2">
    <source>
        <dbReference type="EMBL" id="SMP08565.1"/>
    </source>
</evidence>
<comment type="caution">
    <text evidence="2">The sequence shown here is derived from an EMBL/GenBank/DDBJ whole genome shotgun (WGS) entry which is preliminary data.</text>
</comment>
<dbReference type="InterPro" id="IPR016181">
    <property type="entry name" value="Acyl_CoA_acyltransferase"/>
</dbReference>
<organism evidence="2 3">
    <name type="scientific">Roseibium denhamense</name>
    <dbReference type="NCBI Taxonomy" id="76305"/>
    <lineage>
        <taxon>Bacteria</taxon>
        <taxon>Pseudomonadati</taxon>
        <taxon>Pseudomonadota</taxon>
        <taxon>Alphaproteobacteria</taxon>
        <taxon>Hyphomicrobiales</taxon>
        <taxon>Stappiaceae</taxon>
        <taxon>Roseibium</taxon>
    </lineage>
</organism>
<evidence type="ECO:0000313" key="3">
    <source>
        <dbReference type="Proteomes" id="UP001157914"/>
    </source>
</evidence>
<gene>
    <name evidence="2" type="ORF">SAMN06265374_0986</name>
</gene>
<dbReference type="EMBL" id="FXTT01000001">
    <property type="protein sequence ID" value="SMP08565.1"/>
    <property type="molecule type" value="Genomic_DNA"/>
</dbReference>
<dbReference type="Proteomes" id="UP001157914">
    <property type="component" value="Unassembled WGS sequence"/>
</dbReference>
<dbReference type="Gene3D" id="3.40.630.30">
    <property type="match status" value="1"/>
</dbReference>
<sequence length="208" mass="23648">MSTLTLSLDGYTDIPDTKIAVVVTYLEMKARPEQDGVPDLPEVRLERWHNPDPSAYKELFREVGEDWIWFGRLMLPDDKLAAILSDPSCENYRLMRGNQVLGMVELHFGDPENPEVSYFGLIPKAVGGGLGKWLMSQAIDIAWSRPETQRLWLRTCTADSPQAIKFYLSRGFKPYRRSIEIADDPRLLGLYPCEAAPHVPCLGVRPER</sequence>
<proteinExistence type="predicted"/>
<dbReference type="InterPro" id="IPR000182">
    <property type="entry name" value="GNAT_dom"/>
</dbReference>
<keyword evidence="2" id="KW-0687">Ribonucleoprotein</keyword>
<accession>A0ABY1NFV1</accession>
<name>A0ABY1NFV1_9HYPH</name>
<dbReference type="CDD" id="cd04301">
    <property type="entry name" value="NAT_SF"/>
    <property type="match status" value="1"/>
</dbReference>
<dbReference type="Pfam" id="PF00583">
    <property type="entry name" value="Acetyltransf_1"/>
    <property type="match status" value="1"/>
</dbReference>
<protein>
    <submittedName>
        <fullName evidence="2">Ribosomal protein S18 acetylase RimI</fullName>
    </submittedName>
</protein>
<dbReference type="SUPFAM" id="SSF55729">
    <property type="entry name" value="Acyl-CoA N-acyltransferases (Nat)"/>
    <property type="match status" value="1"/>
</dbReference>